<dbReference type="CDD" id="cd00156">
    <property type="entry name" value="REC"/>
    <property type="match status" value="1"/>
</dbReference>
<dbReference type="Pfam" id="PF18551">
    <property type="entry name" value="TackOD1"/>
    <property type="match status" value="1"/>
</dbReference>
<dbReference type="STRING" id="886738.Nlim_0427"/>
<comment type="caution">
    <text evidence="2">The sequence shown here is derived from an EMBL/GenBank/DDBJ whole genome shotgun (WGS) entry which is preliminary data.</text>
</comment>
<dbReference type="PANTHER" id="PTHR43228:SF1">
    <property type="entry name" value="TWO-COMPONENT RESPONSE REGULATOR ARR22"/>
    <property type="match status" value="1"/>
</dbReference>
<protein>
    <submittedName>
        <fullName evidence="2">CheY-like receiver</fullName>
    </submittedName>
</protein>
<sequence length="318" mass="36743">MTTKDDVLIVEDSPAIGMLLKNYLEKLGYSKIHTCTNGSTAIETFKELANQDRHPIVLLDYMLPDMDARSILTQLLAIQPNARVVMETATDKDDEGIKELIRLGVYQYLEKPVRFENLQTIFETIEKEQSFFENESEQDKTFKHEKQEDTQKIHEQINFILKSSKQISLNLLQQMIGFSDGSVTSYLKELEDDRKIVRIDDKKEIACNQCDSVKLTQTFYCPSCKSSNFKLGKLIEHYDCGNISEENTYVDDKCPSCNKLIRALGVDYRVMQNHYVCNNCKGFFSEISSSYLCLKCENKFKLDECKWKSSPNYKVINL</sequence>
<dbReference type="AlphaFoldDB" id="F3KIV7"/>
<name>F3KIV7_9ARCH</name>
<dbReference type="PANTHER" id="PTHR43228">
    <property type="entry name" value="TWO-COMPONENT RESPONSE REGULATOR"/>
    <property type="match status" value="1"/>
</dbReference>
<dbReference type="InterPro" id="IPR001789">
    <property type="entry name" value="Sig_transdc_resp-reg_receiver"/>
</dbReference>
<dbReference type="PROSITE" id="PS50110">
    <property type="entry name" value="RESPONSE_REGULATORY"/>
    <property type="match status" value="1"/>
</dbReference>
<reference evidence="2" key="1">
    <citation type="journal article" date="2011" name="PLoS ONE">
        <title>Genome of a low-salinity ammonia-oxidizing archaeon determined by single-cell and metagenomic analysis.</title>
        <authorList>
            <person name="Blainey P.C."/>
            <person name="Mosier A.C."/>
            <person name="Potanina A."/>
            <person name="Francis C.A."/>
            <person name="Quake S.R."/>
        </authorList>
    </citation>
    <scope>NUCLEOTIDE SEQUENCE [LARGE SCALE GENOMIC DNA]</scope>
    <source>
        <strain evidence="2">SFB1</strain>
    </source>
</reference>
<accession>F3KIV7</accession>
<gene>
    <name evidence="2" type="ORF">Nlim_0427</name>
</gene>
<dbReference type="GO" id="GO:0000160">
    <property type="term" value="P:phosphorelay signal transduction system"/>
    <property type="evidence" value="ECO:0007669"/>
    <property type="project" value="InterPro"/>
</dbReference>
<dbReference type="Proteomes" id="UP000004348">
    <property type="component" value="Chromosome"/>
</dbReference>
<dbReference type="SMART" id="SM00448">
    <property type="entry name" value="REC"/>
    <property type="match status" value="1"/>
</dbReference>
<dbReference type="Pfam" id="PF00072">
    <property type="entry name" value="Response_reg"/>
    <property type="match status" value="1"/>
</dbReference>
<dbReference type="HOGENOM" id="CLU_898992_0_0_2"/>
<dbReference type="Gene3D" id="3.40.50.2300">
    <property type="match status" value="1"/>
</dbReference>
<evidence type="ECO:0000259" key="1">
    <source>
        <dbReference type="PROSITE" id="PS50110"/>
    </source>
</evidence>
<dbReference type="InterPro" id="IPR052048">
    <property type="entry name" value="ST_Response_Regulator"/>
</dbReference>
<feature type="domain" description="Response regulatory" evidence="1">
    <location>
        <begin position="6"/>
        <end position="126"/>
    </location>
</feature>
<proteinExistence type="predicted"/>
<dbReference type="InterPro" id="IPR040572">
    <property type="entry name" value="TackOD1"/>
</dbReference>
<dbReference type="SUPFAM" id="SSF52172">
    <property type="entry name" value="CheY-like"/>
    <property type="match status" value="1"/>
</dbReference>
<evidence type="ECO:0000313" key="2">
    <source>
        <dbReference type="EMBL" id="EGG42714.1"/>
    </source>
</evidence>
<organism evidence="2">
    <name type="scientific">Candidatus Nitrosarchaeum limnium SFB1</name>
    <dbReference type="NCBI Taxonomy" id="886738"/>
    <lineage>
        <taxon>Archaea</taxon>
        <taxon>Nitrososphaerota</taxon>
        <taxon>Nitrososphaeria</taxon>
        <taxon>Nitrosopumilales</taxon>
        <taxon>Nitrosopumilaceae</taxon>
        <taxon>Nitrosarchaeum</taxon>
    </lineage>
</organism>
<dbReference type="InterPro" id="IPR011006">
    <property type="entry name" value="CheY-like_superfamily"/>
</dbReference>
<dbReference type="EMBL" id="AEGP01000025">
    <property type="protein sequence ID" value="EGG42714.1"/>
    <property type="molecule type" value="Genomic_DNA"/>
</dbReference>